<evidence type="ECO:0000256" key="7">
    <source>
        <dbReference type="ARBA" id="ARBA00023002"/>
    </source>
</evidence>
<dbReference type="InterPro" id="IPR004113">
    <property type="entry name" value="FAD-bd_oxidored_4_C"/>
</dbReference>
<comment type="cofactor">
    <cofactor evidence="1">
        <name>FAD</name>
        <dbReference type="ChEBI" id="CHEBI:57692"/>
    </cofactor>
</comment>
<evidence type="ECO:0000256" key="5">
    <source>
        <dbReference type="ARBA" id="ARBA00022827"/>
    </source>
</evidence>
<gene>
    <name evidence="14" type="ORF">G7070_01085</name>
</gene>
<evidence type="ECO:0000256" key="10">
    <source>
        <dbReference type="ARBA" id="ARBA00038897"/>
    </source>
</evidence>
<dbReference type="GO" id="GO:0071949">
    <property type="term" value="F:FAD binding"/>
    <property type="evidence" value="ECO:0007669"/>
    <property type="project" value="InterPro"/>
</dbReference>
<keyword evidence="4" id="KW-0479">Metal-binding</keyword>
<dbReference type="AlphaFoldDB" id="A0A6G7Y371"/>
<keyword evidence="8" id="KW-0408">Iron</keyword>
<feature type="domain" description="4Fe-4S ferredoxin-type" evidence="12">
    <location>
        <begin position="582"/>
        <end position="612"/>
    </location>
</feature>
<keyword evidence="3" id="KW-0285">Flavoprotein</keyword>
<dbReference type="GO" id="GO:1903457">
    <property type="term" value="P:lactate catabolic process"/>
    <property type="evidence" value="ECO:0007669"/>
    <property type="project" value="TreeGrafter"/>
</dbReference>
<dbReference type="InterPro" id="IPR016164">
    <property type="entry name" value="FAD-linked_Oxase-like_C"/>
</dbReference>
<dbReference type="Gene3D" id="1.10.1060.10">
    <property type="entry name" value="Alpha-helical ferredoxin"/>
    <property type="match status" value="1"/>
</dbReference>
<dbReference type="InterPro" id="IPR036318">
    <property type="entry name" value="FAD-bd_PCMH-like_sf"/>
</dbReference>
<dbReference type="PROSITE" id="PS51387">
    <property type="entry name" value="FAD_PCMH"/>
    <property type="match status" value="1"/>
</dbReference>
<comment type="similarity">
    <text evidence="2">Belongs to the FAD-binding oxidoreductase/transferase type 4 family.</text>
</comment>
<accession>A0A6G7Y371</accession>
<dbReference type="InterPro" id="IPR016167">
    <property type="entry name" value="FAD-bd_PCMH_sub1"/>
</dbReference>
<dbReference type="SUPFAM" id="SSF46548">
    <property type="entry name" value="alpha-helical ferredoxin"/>
    <property type="match status" value="1"/>
</dbReference>
<dbReference type="PROSITE" id="PS00198">
    <property type="entry name" value="4FE4S_FER_1"/>
    <property type="match status" value="1"/>
</dbReference>
<dbReference type="Pfam" id="PF01565">
    <property type="entry name" value="FAD_binding_4"/>
    <property type="match status" value="1"/>
</dbReference>
<dbReference type="InterPro" id="IPR016166">
    <property type="entry name" value="FAD-bd_PCMH"/>
</dbReference>
<keyword evidence="6" id="KW-0809">Transit peptide</keyword>
<dbReference type="Proteomes" id="UP000501058">
    <property type="component" value="Chromosome"/>
</dbReference>
<dbReference type="SUPFAM" id="SSF55103">
    <property type="entry name" value="FAD-linked oxidases, C-terminal domain"/>
    <property type="match status" value="1"/>
</dbReference>
<dbReference type="InterPro" id="IPR016171">
    <property type="entry name" value="Vanillyl_alc_oxidase_C-sub2"/>
</dbReference>
<dbReference type="PANTHER" id="PTHR11748:SF111">
    <property type="entry name" value="D-LACTATE DEHYDROGENASE, MITOCHONDRIAL-RELATED"/>
    <property type="match status" value="1"/>
</dbReference>
<organism evidence="14 15">
    <name type="scientific">Propioniciclava coleopterorum</name>
    <dbReference type="NCBI Taxonomy" id="2714937"/>
    <lineage>
        <taxon>Bacteria</taxon>
        <taxon>Bacillati</taxon>
        <taxon>Actinomycetota</taxon>
        <taxon>Actinomycetes</taxon>
        <taxon>Propionibacteriales</taxon>
        <taxon>Propionibacteriaceae</taxon>
        <taxon>Propioniciclava</taxon>
    </lineage>
</organism>
<feature type="compositionally biased region" description="Basic residues" evidence="11">
    <location>
        <begin position="1"/>
        <end position="17"/>
    </location>
</feature>
<dbReference type="Gene3D" id="1.10.45.10">
    <property type="entry name" value="Vanillyl-alcohol Oxidase, Chain A, domain 4"/>
    <property type="match status" value="1"/>
</dbReference>
<evidence type="ECO:0000256" key="6">
    <source>
        <dbReference type="ARBA" id="ARBA00022946"/>
    </source>
</evidence>
<dbReference type="GO" id="GO:0008720">
    <property type="term" value="F:D-lactate dehydrogenase (NAD+) activity"/>
    <property type="evidence" value="ECO:0007669"/>
    <property type="project" value="TreeGrafter"/>
</dbReference>
<dbReference type="Gene3D" id="3.30.70.2740">
    <property type="match status" value="1"/>
</dbReference>
<dbReference type="SUPFAM" id="SSF56176">
    <property type="entry name" value="FAD-binding/transporter-associated domain-like"/>
    <property type="match status" value="1"/>
</dbReference>
<dbReference type="KEGG" id="prv:G7070_01085"/>
<dbReference type="GO" id="GO:0004458">
    <property type="term" value="F:D-lactate dehydrogenase (cytochrome) activity"/>
    <property type="evidence" value="ECO:0007669"/>
    <property type="project" value="UniProtKB-EC"/>
</dbReference>
<evidence type="ECO:0000256" key="11">
    <source>
        <dbReference type="SAM" id="MobiDB-lite"/>
    </source>
</evidence>
<dbReference type="RefSeq" id="WP_166231217.1">
    <property type="nucleotide sequence ID" value="NZ_CP049865.1"/>
</dbReference>
<dbReference type="InterPro" id="IPR017900">
    <property type="entry name" value="4Fe4S_Fe_S_CS"/>
</dbReference>
<keyword evidence="5" id="KW-0274">FAD</keyword>
<evidence type="ECO:0000256" key="2">
    <source>
        <dbReference type="ARBA" id="ARBA00008000"/>
    </source>
</evidence>
<dbReference type="GO" id="GO:0051536">
    <property type="term" value="F:iron-sulfur cluster binding"/>
    <property type="evidence" value="ECO:0007669"/>
    <property type="project" value="UniProtKB-KW"/>
</dbReference>
<reference evidence="14 15" key="1">
    <citation type="submission" date="2020-03" db="EMBL/GenBank/DDBJ databases">
        <title>Propioniciclava sp. nov., isolated from Hydrophilus acuminatus.</title>
        <authorList>
            <person name="Hyun D.-W."/>
            <person name="Bae J.-W."/>
        </authorList>
    </citation>
    <scope>NUCLEOTIDE SEQUENCE [LARGE SCALE GENOMIC DNA]</scope>
    <source>
        <strain evidence="14 15">HDW11</strain>
    </source>
</reference>
<dbReference type="EC" id="1.1.2.4" evidence="10"/>
<dbReference type="Gene3D" id="3.30.43.10">
    <property type="entry name" value="Uridine Diphospho-n-acetylenolpyruvylglucosamine Reductase, domain 2"/>
    <property type="match status" value="1"/>
</dbReference>
<dbReference type="Gene3D" id="3.30.465.10">
    <property type="match status" value="1"/>
</dbReference>
<dbReference type="PROSITE" id="PS51379">
    <property type="entry name" value="4FE4S_FER_2"/>
    <property type="match status" value="1"/>
</dbReference>
<sequence length="1002" mass="107154">MCLHGGHVRHRERVRRPSRTEGPPASKRARRALRHRPAPAAPDALGPEVLDGALDPLAAELTRLLGADDVLTSASDLIRYSSDASPYRLLPRVVVRPRDPEQLRTVLAAARRAGRGVTFRAGGTSLNGQSQGDDVLVDMREHFRDVSVLDDGARLRAQPGVILARANALLARRGRMLGPDPASSGAATIGGVLANNASGMTCGTRYNSYTTLDSLVAVLASGTVVDTGAPDADARLRADEPELHAALEAIRDDLRADAELTALIRRKFAIKNTSGYRLDAFLDADRPADILTLLLVGSEGTLGAVVDTTWRTLETGPMRSTAFLRFPDVATAAAVVAPLNDADAQAVELMDAASLRSLQGRAGTPAWIDQLATDATDAAILTERRATDEAALERFEADLAAIVTPTVVAMGEPLTTRDPREAAVYWRLRSGMLPSIGASRPDGTALITEDVVVPPQRLPEAVVDLQRLLVTHGFVGAVNGHASAGNLHFYLYLDATDDARLASYRAFMEDLVDLIVDRYEGSLKGEHGTGRNMAPYLGREWGEAAVAAMWRVKRALDPAGLLGPGVFLNEDPEAAFTDLKSMPAIHDHLNPCIECGFCEPVCPSRHLTSTPRQRIVLQRELARQGYTGPVAQRITDEYAYEAVDTCAGDSSCAIACPVDIDTGRVMKELRRDGSVPLAQGVGVQLARHWGAAEVAGRFALRAAQLLRPVVGDRGLSALTSVGRRIGGEELVPSWVAELPGPAPRLPATTRDGAEAVFFAACINRIFGASKAAAEPTTVSQAFVALADRAGHPVWLPDDVEGLCCGTVWHSKGLEDGNRIMAARVLDRMWSWSQGGRLPIVVDASSCTLGLAHDIVELLDPERATRHAQLRIVDVLRWTREVLLPDLPRARALGLAVVHPTCSMNTLGITEDLAALAGAVSEEVFVPVSATCCAFAGDRGMLHPELTATATEEEVAQVAERLAQPVAGEAGFVSGNRTCELGMEHATGRPYESVIVTLERLTR</sequence>
<dbReference type="InterPro" id="IPR017896">
    <property type="entry name" value="4Fe4S_Fe-S-bd"/>
</dbReference>
<evidence type="ECO:0000313" key="15">
    <source>
        <dbReference type="Proteomes" id="UP000501058"/>
    </source>
</evidence>
<evidence type="ECO:0000256" key="9">
    <source>
        <dbReference type="ARBA" id="ARBA00023014"/>
    </source>
</evidence>
<feature type="domain" description="FAD-binding PCMH-type" evidence="13">
    <location>
        <begin position="87"/>
        <end position="315"/>
    </location>
</feature>
<evidence type="ECO:0000256" key="8">
    <source>
        <dbReference type="ARBA" id="ARBA00023004"/>
    </source>
</evidence>
<feature type="compositionally biased region" description="Basic residues" evidence="11">
    <location>
        <begin position="27"/>
        <end position="37"/>
    </location>
</feature>
<protein>
    <recommendedName>
        <fullName evidence="10">D-lactate dehydrogenase (cytochrome)</fullName>
        <ecNumber evidence="10">1.1.2.4</ecNumber>
    </recommendedName>
</protein>
<keyword evidence="9" id="KW-0411">Iron-sulfur</keyword>
<dbReference type="InterPro" id="IPR009051">
    <property type="entry name" value="Helical_ferredxn"/>
</dbReference>
<evidence type="ECO:0000256" key="3">
    <source>
        <dbReference type="ARBA" id="ARBA00022630"/>
    </source>
</evidence>
<evidence type="ECO:0000313" key="14">
    <source>
        <dbReference type="EMBL" id="QIK71136.1"/>
    </source>
</evidence>
<name>A0A6G7Y371_9ACTN</name>
<dbReference type="Pfam" id="PF02913">
    <property type="entry name" value="FAD-oxidase_C"/>
    <property type="match status" value="1"/>
</dbReference>
<dbReference type="PANTHER" id="PTHR11748">
    <property type="entry name" value="D-LACTATE DEHYDROGENASE"/>
    <property type="match status" value="1"/>
</dbReference>
<proteinExistence type="inferred from homology"/>
<dbReference type="InterPro" id="IPR016169">
    <property type="entry name" value="FAD-bd_PCMH_sub2"/>
</dbReference>
<dbReference type="InterPro" id="IPR006094">
    <property type="entry name" value="Oxid_FAD_bind_N"/>
</dbReference>
<keyword evidence="15" id="KW-1185">Reference proteome</keyword>
<dbReference type="EMBL" id="CP049865">
    <property type="protein sequence ID" value="QIK71136.1"/>
    <property type="molecule type" value="Genomic_DNA"/>
</dbReference>
<dbReference type="GO" id="GO:0046872">
    <property type="term" value="F:metal ion binding"/>
    <property type="evidence" value="ECO:0007669"/>
    <property type="project" value="UniProtKB-KW"/>
</dbReference>
<evidence type="ECO:0000259" key="13">
    <source>
        <dbReference type="PROSITE" id="PS51387"/>
    </source>
</evidence>
<dbReference type="Pfam" id="PF13183">
    <property type="entry name" value="Fer4_8"/>
    <property type="match status" value="1"/>
</dbReference>
<feature type="region of interest" description="Disordered" evidence="11">
    <location>
        <begin position="1"/>
        <end position="47"/>
    </location>
</feature>
<evidence type="ECO:0000256" key="1">
    <source>
        <dbReference type="ARBA" id="ARBA00001974"/>
    </source>
</evidence>
<evidence type="ECO:0000259" key="12">
    <source>
        <dbReference type="PROSITE" id="PS51379"/>
    </source>
</evidence>
<keyword evidence="7" id="KW-0560">Oxidoreductase</keyword>
<evidence type="ECO:0000256" key="4">
    <source>
        <dbReference type="ARBA" id="ARBA00022723"/>
    </source>
</evidence>